<evidence type="ECO:0008006" key="3">
    <source>
        <dbReference type="Google" id="ProtNLM"/>
    </source>
</evidence>
<evidence type="ECO:0000313" key="1">
    <source>
        <dbReference type="EMBL" id="MBM7841226.1"/>
    </source>
</evidence>
<dbReference type="Gene3D" id="3.40.30.10">
    <property type="entry name" value="Glutaredoxin"/>
    <property type="match status" value="1"/>
</dbReference>
<protein>
    <recommendedName>
        <fullName evidence="3">Thioredoxin</fullName>
    </recommendedName>
</protein>
<accession>A0ABS2T1U3</accession>
<dbReference type="InterPro" id="IPR036249">
    <property type="entry name" value="Thioredoxin-like_sf"/>
</dbReference>
<evidence type="ECO:0000313" key="2">
    <source>
        <dbReference type="Proteomes" id="UP001179280"/>
    </source>
</evidence>
<dbReference type="Pfam" id="PF14595">
    <property type="entry name" value="Thioredoxin_9"/>
    <property type="match status" value="1"/>
</dbReference>
<proteinExistence type="predicted"/>
<keyword evidence="2" id="KW-1185">Reference proteome</keyword>
<gene>
    <name evidence="1" type="ORF">JOC54_004527</name>
</gene>
<sequence>MNLTEWFNKGLTAQEYILGMNENQDKLLQIYQQYEPSEEATIQMNPIIKKHMKAIVLTEDWCGDAMVNVPIFLKLAQDCLIDVSFLHRDQHLELMDQYLTNGKARSIPIIVFLDAEGTELGKWGPRAQEIEKVVSNLKSELPEQGTEEYKHLFKEQFIPKMHKLFLEKETWKQIELDLMETMKRLKEI</sequence>
<dbReference type="RefSeq" id="WP_204469249.1">
    <property type="nucleotide sequence ID" value="NZ_JAFBCV010000025.1"/>
</dbReference>
<comment type="caution">
    <text evidence="1">The sequence shown here is derived from an EMBL/GenBank/DDBJ whole genome shotgun (WGS) entry which is preliminary data.</text>
</comment>
<dbReference type="EMBL" id="JAFBCV010000025">
    <property type="protein sequence ID" value="MBM7841226.1"/>
    <property type="molecule type" value="Genomic_DNA"/>
</dbReference>
<organism evidence="1 2">
    <name type="scientific">Shouchella xiaoxiensis</name>
    <dbReference type="NCBI Taxonomy" id="766895"/>
    <lineage>
        <taxon>Bacteria</taxon>
        <taxon>Bacillati</taxon>
        <taxon>Bacillota</taxon>
        <taxon>Bacilli</taxon>
        <taxon>Bacillales</taxon>
        <taxon>Bacillaceae</taxon>
        <taxon>Shouchella</taxon>
    </lineage>
</organism>
<dbReference type="SUPFAM" id="SSF52833">
    <property type="entry name" value="Thioredoxin-like"/>
    <property type="match status" value="1"/>
</dbReference>
<dbReference type="Proteomes" id="UP001179280">
    <property type="component" value="Unassembled WGS sequence"/>
</dbReference>
<reference evidence="1" key="1">
    <citation type="submission" date="2021-01" db="EMBL/GenBank/DDBJ databases">
        <title>Genomic Encyclopedia of Type Strains, Phase IV (KMG-IV): sequencing the most valuable type-strain genomes for metagenomic binning, comparative biology and taxonomic classification.</title>
        <authorList>
            <person name="Goeker M."/>
        </authorList>
    </citation>
    <scope>NUCLEOTIDE SEQUENCE</scope>
    <source>
        <strain evidence="1">DSM 21943</strain>
    </source>
</reference>
<name>A0ABS2T1U3_9BACI</name>